<dbReference type="Proteomes" id="UP000192536">
    <property type="component" value="Unassembled WGS sequence"/>
</dbReference>
<evidence type="ECO:0000256" key="1">
    <source>
        <dbReference type="ARBA" id="ARBA00009437"/>
    </source>
</evidence>
<organism evidence="6 7">
    <name type="scientific">Rouxiella badensis</name>
    <dbReference type="NCBI Taxonomy" id="1646377"/>
    <lineage>
        <taxon>Bacteria</taxon>
        <taxon>Pseudomonadati</taxon>
        <taxon>Pseudomonadota</taxon>
        <taxon>Gammaproteobacteria</taxon>
        <taxon>Enterobacterales</taxon>
        <taxon>Yersiniaceae</taxon>
        <taxon>Rouxiella</taxon>
    </lineage>
</organism>
<name>A0A1X0WHK4_9GAMM</name>
<dbReference type="InterPro" id="IPR036388">
    <property type="entry name" value="WH-like_DNA-bd_sf"/>
</dbReference>
<dbReference type="InterPro" id="IPR036390">
    <property type="entry name" value="WH_DNA-bd_sf"/>
</dbReference>
<dbReference type="Pfam" id="PF00126">
    <property type="entry name" value="HTH_1"/>
    <property type="match status" value="1"/>
</dbReference>
<keyword evidence="3" id="KW-0238">DNA-binding</keyword>
<dbReference type="Gene3D" id="1.10.10.10">
    <property type="entry name" value="Winged helix-like DNA-binding domain superfamily/Winged helix DNA-binding domain"/>
    <property type="match status" value="1"/>
</dbReference>
<dbReference type="EMBL" id="MRWE01000008">
    <property type="protein sequence ID" value="ORJ26275.1"/>
    <property type="molecule type" value="Genomic_DNA"/>
</dbReference>
<dbReference type="SUPFAM" id="SSF53850">
    <property type="entry name" value="Periplasmic binding protein-like II"/>
    <property type="match status" value="1"/>
</dbReference>
<keyword evidence="2" id="KW-0805">Transcription regulation</keyword>
<reference evidence="6 7" key="1">
    <citation type="journal article" date="2017" name="Int. J. Syst. Evol. Microbiol.">
        <title>Rouxiella badensis sp. nov. and Rouxiella silvae sp. nov. isolated from peat bog soil in Germany and emendation of the genus description.</title>
        <authorList>
            <person name="Le Fleche-Mateos A."/>
            <person name="Kugler J.H."/>
            <person name="Hansen S.H."/>
            <person name="Syldatk C."/>
            <person name="Hausmann R."/>
            <person name="Lomprez F."/>
            <person name="Vandenbogaert M."/>
            <person name="Manuguerra J.C."/>
            <person name="Grimont P.A."/>
        </authorList>
    </citation>
    <scope>NUCLEOTIDE SEQUENCE [LARGE SCALE GENOMIC DNA]</scope>
    <source>
        <strain evidence="6 7">DSM 100043</strain>
    </source>
</reference>
<dbReference type="GO" id="GO:0003700">
    <property type="term" value="F:DNA-binding transcription factor activity"/>
    <property type="evidence" value="ECO:0007669"/>
    <property type="project" value="InterPro"/>
</dbReference>
<dbReference type="Pfam" id="PF03466">
    <property type="entry name" value="LysR_substrate"/>
    <property type="match status" value="1"/>
</dbReference>
<evidence type="ECO:0000256" key="4">
    <source>
        <dbReference type="ARBA" id="ARBA00023163"/>
    </source>
</evidence>
<dbReference type="InterPro" id="IPR005119">
    <property type="entry name" value="LysR_subst-bd"/>
</dbReference>
<dbReference type="InterPro" id="IPR058163">
    <property type="entry name" value="LysR-type_TF_proteobact-type"/>
</dbReference>
<feature type="domain" description="HTH lysR-type" evidence="5">
    <location>
        <begin position="2"/>
        <end position="59"/>
    </location>
</feature>
<evidence type="ECO:0000256" key="2">
    <source>
        <dbReference type="ARBA" id="ARBA00023015"/>
    </source>
</evidence>
<dbReference type="RefSeq" id="WP_084912241.1">
    <property type="nucleotide sequence ID" value="NZ_MRWE01000008.1"/>
</dbReference>
<dbReference type="AlphaFoldDB" id="A0A1X0WHK4"/>
<evidence type="ECO:0000313" key="6">
    <source>
        <dbReference type="EMBL" id="ORJ26275.1"/>
    </source>
</evidence>
<keyword evidence="7" id="KW-1185">Reference proteome</keyword>
<comment type="caution">
    <text evidence="6">The sequence shown here is derived from an EMBL/GenBank/DDBJ whole genome shotgun (WGS) entry which is preliminary data.</text>
</comment>
<dbReference type="PANTHER" id="PTHR30537">
    <property type="entry name" value="HTH-TYPE TRANSCRIPTIONAL REGULATOR"/>
    <property type="match status" value="1"/>
</dbReference>
<sequence>MFDWEDLRYFHAVAQSGSLSGAARSLKVDHATVSRRLNLLEEKLKVRLVDRLPRACQLTPLGQQIAELASQMEVSAFAVERVARAAQLPRVGKVTVSAPPVLGNNFLAKRLFEFRQQHPDIQMSIASQAQRVSLSRREADIAVRLFRPEEPTSVARKIGDMPFALYASKDYQHSNNPEQWEFIAYGEDLAYMPHQKWVMSVANGRRIVTEVSDITSQYVVAKTGIGVAGLPRFLGDTDPTLQLLPYDGPSFSREIWLVIHADLRHSPQIRAVMDFIIDAVKVPFG</sequence>
<comment type="similarity">
    <text evidence="1">Belongs to the LysR transcriptional regulatory family.</text>
</comment>
<dbReference type="GO" id="GO:0043565">
    <property type="term" value="F:sequence-specific DNA binding"/>
    <property type="evidence" value="ECO:0007669"/>
    <property type="project" value="TreeGrafter"/>
</dbReference>
<evidence type="ECO:0000313" key="7">
    <source>
        <dbReference type="Proteomes" id="UP000192536"/>
    </source>
</evidence>
<proteinExistence type="inferred from homology"/>
<dbReference type="SUPFAM" id="SSF46785">
    <property type="entry name" value="Winged helix' DNA-binding domain"/>
    <property type="match status" value="1"/>
</dbReference>
<gene>
    <name evidence="6" type="ORF">BS640_06800</name>
</gene>
<dbReference type="InterPro" id="IPR000847">
    <property type="entry name" value="LysR_HTH_N"/>
</dbReference>
<dbReference type="PROSITE" id="PS50931">
    <property type="entry name" value="HTH_LYSR"/>
    <property type="match status" value="1"/>
</dbReference>
<keyword evidence="4" id="KW-0804">Transcription</keyword>
<dbReference type="Gene3D" id="3.40.190.290">
    <property type="match status" value="1"/>
</dbReference>
<protein>
    <submittedName>
        <fullName evidence="6">LysR family transcriptional regulator</fullName>
    </submittedName>
</protein>
<dbReference type="GO" id="GO:0006351">
    <property type="term" value="P:DNA-templated transcription"/>
    <property type="evidence" value="ECO:0007669"/>
    <property type="project" value="TreeGrafter"/>
</dbReference>
<evidence type="ECO:0000256" key="3">
    <source>
        <dbReference type="ARBA" id="ARBA00023125"/>
    </source>
</evidence>
<dbReference type="STRING" id="1646377.BS640_06800"/>
<evidence type="ECO:0000259" key="5">
    <source>
        <dbReference type="PROSITE" id="PS50931"/>
    </source>
</evidence>
<accession>A0A1X0WHK4</accession>
<dbReference type="PANTHER" id="PTHR30537:SF3">
    <property type="entry name" value="TRANSCRIPTIONAL REGULATORY PROTEIN"/>
    <property type="match status" value="1"/>
</dbReference>